<evidence type="ECO:0000313" key="6">
    <source>
        <dbReference type="EMBL" id="CDW47229.1"/>
    </source>
</evidence>
<dbReference type="InterPro" id="IPR000222">
    <property type="entry name" value="PP2C_BS"/>
</dbReference>
<organism evidence="6">
    <name type="scientific">Lepeophtheirus salmonis</name>
    <name type="common">Salmon louse</name>
    <name type="synonym">Caligus salmonis</name>
    <dbReference type="NCBI Taxonomy" id="72036"/>
    <lineage>
        <taxon>Eukaryota</taxon>
        <taxon>Metazoa</taxon>
        <taxon>Ecdysozoa</taxon>
        <taxon>Arthropoda</taxon>
        <taxon>Crustacea</taxon>
        <taxon>Multicrustacea</taxon>
        <taxon>Hexanauplia</taxon>
        <taxon>Copepoda</taxon>
        <taxon>Siphonostomatoida</taxon>
        <taxon>Caligidae</taxon>
        <taxon>Lepeophtheirus</taxon>
    </lineage>
</organism>
<dbReference type="OrthoDB" id="10264738at2759"/>
<dbReference type="InterPro" id="IPR015655">
    <property type="entry name" value="PP2C"/>
</dbReference>
<feature type="region of interest" description="Disordered" evidence="4">
    <location>
        <begin position="164"/>
        <end position="188"/>
    </location>
</feature>
<dbReference type="EMBL" id="HACA01029868">
    <property type="protein sequence ID" value="CDW47229.1"/>
    <property type="molecule type" value="Transcribed_RNA"/>
</dbReference>
<keyword evidence="2" id="KW-0378">Hydrolase</keyword>
<feature type="domain" description="PPM-type phosphatase" evidence="5">
    <location>
        <begin position="80"/>
        <end position="275"/>
    </location>
</feature>
<evidence type="ECO:0000256" key="2">
    <source>
        <dbReference type="ARBA" id="ARBA00022801"/>
    </source>
</evidence>
<protein>
    <submittedName>
        <fullName evidence="6">Protein phosphatase 1Hlike [Ceratitis capitata]</fullName>
    </submittedName>
</protein>
<dbReference type="InterPro" id="IPR001932">
    <property type="entry name" value="PPM-type_phosphatase-like_dom"/>
</dbReference>
<sequence length="275" mass="30740">MFGKILKRRSARRNSIKYQSDGLSNYEIAKAESAKNPIQHAYQRPDFVTEGYSMEETASFLDNSIRQIISPRITLLADVGYAECVNAGKSRYNEDEACILHGKLTSANRGISIPYFFIGLFDGHGGPGTSVKASKELHLVVKQSLEDVLDMIIDMEYDPNTNTRKVGADHGTSVNDVESQNSSLDQEPDDVPTLYELIIGALESSLWAFDRLIQRDLRKYRISGGSTSLVALFILDKLYLANTGDSRAAVYYPHETNLIPLSEDHVPNAERKRFL</sequence>
<dbReference type="PROSITE" id="PS51746">
    <property type="entry name" value="PPM_2"/>
    <property type="match status" value="1"/>
</dbReference>
<dbReference type="SUPFAM" id="SSF81606">
    <property type="entry name" value="PP2C-like"/>
    <property type="match status" value="1"/>
</dbReference>
<keyword evidence="1" id="KW-0479">Metal-binding</keyword>
<dbReference type="GO" id="GO:0005739">
    <property type="term" value="C:mitochondrion"/>
    <property type="evidence" value="ECO:0007669"/>
    <property type="project" value="TreeGrafter"/>
</dbReference>
<proteinExistence type="predicted"/>
<dbReference type="Gene3D" id="3.60.40.10">
    <property type="entry name" value="PPM-type phosphatase domain"/>
    <property type="match status" value="1"/>
</dbReference>
<dbReference type="InterPro" id="IPR036457">
    <property type="entry name" value="PPM-type-like_dom_sf"/>
</dbReference>
<name>A0A0K2V9R8_LEPSM</name>
<evidence type="ECO:0000256" key="4">
    <source>
        <dbReference type="SAM" id="MobiDB-lite"/>
    </source>
</evidence>
<reference evidence="6" key="1">
    <citation type="submission" date="2014-05" db="EMBL/GenBank/DDBJ databases">
        <authorList>
            <person name="Chronopoulou M."/>
        </authorList>
    </citation>
    <scope>NUCLEOTIDE SEQUENCE</scope>
    <source>
        <tissue evidence="6">Whole organism</tissue>
    </source>
</reference>
<dbReference type="PANTHER" id="PTHR13832">
    <property type="entry name" value="PROTEIN PHOSPHATASE 2C"/>
    <property type="match status" value="1"/>
</dbReference>
<dbReference type="PANTHER" id="PTHR13832:SF354">
    <property type="entry name" value="GM14138P"/>
    <property type="match status" value="1"/>
</dbReference>
<evidence type="ECO:0000256" key="1">
    <source>
        <dbReference type="ARBA" id="ARBA00022723"/>
    </source>
</evidence>
<feature type="compositionally biased region" description="Polar residues" evidence="4">
    <location>
        <begin position="172"/>
        <end position="185"/>
    </location>
</feature>
<dbReference type="AlphaFoldDB" id="A0A0K2V9R8"/>
<evidence type="ECO:0000256" key="3">
    <source>
        <dbReference type="ARBA" id="ARBA00022912"/>
    </source>
</evidence>
<dbReference type="PROSITE" id="PS01032">
    <property type="entry name" value="PPM_1"/>
    <property type="match status" value="1"/>
</dbReference>
<dbReference type="Pfam" id="PF00481">
    <property type="entry name" value="PP2C"/>
    <property type="match status" value="1"/>
</dbReference>
<dbReference type="GO" id="GO:0046872">
    <property type="term" value="F:metal ion binding"/>
    <property type="evidence" value="ECO:0007669"/>
    <property type="project" value="UniProtKB-KW"/>
</dbReference>
<keyword evidence="3" id="KW-0904">Protein phosphatase</keyword>
<accession>A0A0K2V9R8</accession>
<evidence type="ECO:0000259" key="5">
    <source>
        <dbReference type="PROSITE" id="PS51746"/>
    </source>
</evidence>
<dbReference type="GO" id="GO:0004741">
    <property type="term" value="F:[pyruvate dehydrogenase (acetyl-transferring)]-phosphatase activity"/>
    <property type="evidence" value="ECO:0007669"/>
    <property type="project" value="TreeGrafter"/>
</dbReference>